<dbReference type="PROSITE" id="PS51000">
    <property type="entry name" value="HTH_DEOR_2"/>
    <property type="match status" value="1"/>
</dbReference>
<dbReference type="PIRSF" id="PIRSF016838">
    <property type="entry name" value="PafC"/>
    <property type="match status" value="1"/>
</dbReference>
<dbReference type="InterPro" id="IPR051534">
    <property type="entry name" value="CBASS_pafABC_assoc_protein"/>
</dbReference>
<organism evidence="4 5">
    <name type="scientific">Hamadaea flava</name>
    <dbReference type="NCBI Taxonomy" id="1742688"/>
    <lineage>
        <taxon>Bacteria</taxon>
        <taxon>Bacillati</taxon>
        <taxon>Actinomycetota</taxon>
        <taxon>Actinomycetes</taxon>
        <taxon>Micromonosporales</taxon>
        <taxon>Micromonosporaceae</taxon>
        <taxon>Hamadaea</taxon>
    </lineage>
</organism>
<keyword evidence="2" id="KW-0804">Transcription</keyword>
<reference evidence="5" key="1">
    <citation type="journal article" date="2019" name="Int. J. Syst. Evol. Microbiol.">
        <title>The Global Catalogue of Microorganisms (GCM) 10K type strain sequencing project: providing services to taxonomists for standard genome sequencing and annotation.</title>
        <authorList>
            <consortium name="The Broad Institute Genomics Platform"/>
            <consortium name="The Broad Institute Genome Sequencing Center for Infectious Disease"/>
            <person name="Wu L."/>
            <person name="Ma J."/>
        </authorList>
    </citation>
    <scope>NUCLEOTIDE SEQUENCE [LARGE SCALE GENOMIC DNA]</scope>
    <source>
        <strain evidence="5">CGMCC 4.7289</strain>
    </source>
</reference>
<dbReference type="PROSITE" id="PS52050">
    <property type="entry name" value="WYL"/>
    <property type="match status" value="1"/>
</dbReference>
<name>A0ABV8LVP1_9ACTN</name>
<feature type="domain" description="HTH deoR-type" evidence="3">
    <location>
        <begin position="2"/>
        <end position="57"/>
    </location>
</feature>
<dbReference type="Pfam" id="PF13280">
    <property type="entry name" value="WYL"/>
    <property type="match status" value="1"/>
</dbReference>
<evidence type="ECO:0000259" key="3">
    <source>
        <dbReference type="PROSITE" id="PS51000"/>
    </source>
</evidence>
<dbReference type="PANTHER" id="PTHR34580:SF1">
    <property type="entry name" value="PROTEIN PAFC"/>
    <property type="match status" value="1"/>
</dbReference>
<evidence type="ECO:0000313" key="5">
    <source>
        <dbReference type="Proteomes" id="UP001595816"/>
    </source>
</evidence>
<evidence type="ECO:0000256" key="2">
    <source>
        <dbReference type="ARBA" id="ARBA00023163"/>
    </source>
</evidence>
<dbReference type="Proteomes" id="UP001595816">
    <property type="component" value="Unassembled WGS sequence"/>
</dbReference>
<comment type="caution">
    <text evidence="4">The sequence shown here is derived from an EMBL/GenBank/DDBJ whole genome shotgun (WGS) entry which is preliminary data.</text>
</comment>
<dbReference type="RefSeq" id="WP_253761253.1">
    <property type="nucleotide sequence ID" value="NZ_JAMZDZ010000001.1"/>
</dbReference>
<dbReference type="Pfam" id="PF08279">
    <property type="entry name" value="HTH_11"/>
    <property type="match status" value="1"/>
</dbReference>
<dbReference type="InterPro" id="IPR026881">
    <property type="entry name" value="WYL_dom"/>
</dbReference>
<dbReference type="InterPro" id="IPR036390">
    <property type="entry name" value="WH_DNA-bd_sf"/>
</dbReference>
<dbReference type="InterPro" id="IPR036388">
    <property type="entry name" value="WH-like_DNA-bd_sf"/>
</dbReference>
<dbReference type="InterPro" id="IPR001034">
    <property type="entry name" value="DeoR_HTH"/>
</dbReference>
<keyword evidence="1" id="KW-0805">Transcription regulation</keyword>
<dbReference type="Pfam" id="PF25583">
    <property type="entry name" value="WCX"/>
    <property type="match status" value="1"/>
</dbReference>
<dbReference type="InterPro" id="IPR057727">
    <property type="entry name" value="WCX_dom"/>
</dbReference>
<evidence type="ECO:0000256" key="1">
    <source>
        <dbReference type="ARBA" id="ARBA00023015"/>
    </source>
</evidence>
<dbReference type="EMBL" id="JBHSAY010000015">
    <property type="protein sequence ID" value="MFC4134599.1"/>
    <property type="molecule type" value="Genomic_DNA"/>
</dbReference>
<keyword evidence="5" id="KW-1185">Reference proteome</keyword>
<sequence length="329" mass="35741">MRASRMMTLLLHLQVRGRATGQELADLLEVSERTVQRDVEALAAAGVPVRSVRGPAGGYRLDGGYRTRLTGMGLDEAGALAFLGLAGPAEQLGLGELLEGARIKVWASLTGEARQRAGRTAERFHLDPVRFYSTPEPVPCLAQLAEAAFFDRRVRLEYVRGGKASTRVVDPMGLVLAAGDWYLLALRDGVRRTYRVSRVREVELLADAAHRPADFDLAEAWAAARAELEDEHVAVEVTVRATPQALPRLRRMIPVRGQHRVPVAATEPVEVTVPFDEEWWAVEGLLSFGSAIEVLAPPSVRDRVAAEIHAAAAHYPSSETNPAQVGPAA</sequence>
<accession>A0ABV8LVP1</accession>
<proteinExistence type="predicted"/>
<evidence type="ECO:0000313" key="4">
    <source>
        <dbReference type="EMBL" id="MFC4134599.1"/>
    </source>
</evidence>
<dbReference type="Gene3D" id="1.10.10.10">
    <property type="entry name" value="Winged helix-like DNA-binding domain superfamily/Winged helix DNA-binding domain"/>
    <property type="match status" value="1"/>
</dbReference>
<dbReference type="SUPFAM" id="SSF46785">
    <property type="entry name" value="Winged helix' DNA-binding domain"/>
    <property type="match status" value="1"/>
</dbReference>
<dbReference type="InterPro" id="IPR013196">
    <property type="entry name" value="HTH_11"/>
</dbReference>
<gene>
    <name evidence="4" type="ORF">ACFOZ4_28650</name>
</gene>
<dbReference type="InterPro" id="IPR028349">
    <property type="entry name" value="PafC-like"/>
</dbReference>
<protein>
    <submittedName>
        <fullName evidence="4">Helix-turn-helix transcriptional regulator</fullName>
    </submittedName>
</protein>
<dbReference type="PANTHER" id="PTHR34580">
    <property type="match status" value="1"/>
</dbReference>